<dbReference type="Pfam" id="PF13359">
    <property type="entry name" value="DDE_Tnp_4"/>
    <property type="match status" value="1"/>
</dbReference>
<dbReference type="GO" id="GO:0005634">
    <property type="term" value="C:nucleus"/>
    <property type="evidence" value="ECO:0007669"/>
    <property type="project" value="UniProtKB-SubCell"/>
</dbReference>
<keyword evidence="4" id="KW-0540">Nuclease</keyword>
<keyword evidence="10" id="KW-1185">Reference proteome</keyword>
<evidence type="ECO:0000256" key="3">
    <source>
        <dbReference type="ARBA" id="ARBA00006958"/>
    </source>
</evidence>
<evidence type="ECO:0000256" key="5">
    <source>
        <dbReference type="ARBA" id="ARBA00022723"/>
    </source>
</evidence>
<comment type="similarity">
    <text evidence="3">Belongs to the HARBI1 family.</text>
</comment>
<dbReference type="Proteomes" id="UP001162156">
    <property type="component" value="Unassembled WGS sequence"/>
</dbReference>
<gene>
    <name evidence="9" type="ORF">NQ314_006575</name>
</gene>
<protein>
    <recommendedName>
        <fullName evidence="8">DDE Tnp4 domain-containing protein</fullName>
    </recommendedName>
</protein>
<sequence>MNTVLLALVDASYRFIYIDVETNGRMNDASILSKSLFNEKLITNAFNFLLNRSDDVFPLRTNLLKPYSRIGTLSQKQKIFNYRLSRVRRIVENVFGILVSRFRIFERPISVSLDKINAIVRASCALHNWLRTTSTAYISAGMIDTETWMRVRLRSDQQVQGLVDVTKNIASNNHYRNAAAVRDKFAEYFSGNGSVSWQNTMIH</sequence>
<evidence type="ECO:0000259" key="8">
    <source>
        <dbReference type="Pfam" id="PF13359"/>
    </source>
</evidence>
<dbReference type="InterPro" id="IPR045249">
    <property type="entry name" value="HARBI1-like"/>
</dbReference>
<evidence type="ECO:0000256" key="1">
    <source>
        <dbReference type="ARBA" id="ARBA00001968"/>
    </source>
</evidence>
<keyword evidence="7" id="KW-0539">Nucleus</keyword>
<dbReference type="AlphaFoldDB" id="A0AAV8Z271"/>
<evidence type="ECO:0000256" key="6">
    <source>
        <dbReference type="ARBA" id="ARBA00022801"/>
    </source>
</evidence>
<evidence type="ECO:0000256" key="2">
    <source>
        <dbReference type="ARBA" id="ARBA00004123"/>
    </source>
</evidence>
<dbReference type="PANTHER" id="PTHR22930">
    <property type="match status" value="1"/>
</dbReference>
<dbReference type="InterPro" id="IPR027806">
    <property type="entry name" value="HARBI1_dom"/>
</dbReference>
<dbReference type="GO" id="GO:0046872">
    <property type="term" value="F:metal ion binding"/>
    <property type="evidence" value="ECO:0007669"/>
    <property type="project" value="UniProtKB-KW"/>
</dbReference>
<proteinExistence type="inferred from homology"/>
<dbReference type="GO" id="GO:0004518">
    <property type="term" value="F:nuclease activity"/>
    <property type="evidence" value="ECO:0007669"/>
    <property type="project" value="UniProtKB-KW"/>
</dbReference>
<keyword evidence="6" id="KW-0378">Hydrolase</keyword>
<keyword evidence="5" id="KW-0479">Metal-binding</keyword>
<feature type="domain" description="DDE Tnp4" evidence="8">
    <location>
        <begin position="5"/>
        <end position="128"/>
    </location>
</feature>
<accession>A0AAV8Z271</accession>
<evidence type="ECO:0000313" key="9">
    <source>
        <dbReference type="EMBL" id="KAJ8957325.1"/>
    </source>
</evidence>
<dbReference type="PANTHER" id="PTHR22930:SF269">
    <property type="entry name" value="NUCLEASE HARBI1-LIKE PROTEIN"/>
    <property type="match status" value="1"/>
</dbReference>
<comment type="subcellular location">
    <subcellularLocation>
        <location evidence="2">Nucleus</location>
    </subcellularLocation>
</comment>
<comment type="cofactor">
    <cofactor evidence="1">
        <name>a divalent metal cation</name>
        <dbReference type="ChEBI" id="CHEBI:60240"/>
    </cofactor>
</comment>
<evidence type="ECO:0000256" key="7">
    <source>
        <dbReference type="ARBA" id="ARBA00023242"/>
    </source>
</evidence>
<dbReference type="EMBL" id="JANEYF010001779">
    <property type="protein sequence ID" value="KAJ8957325.1"/>
    <property type="molecule type" value="Genomic_DNA"/>
</dbReference>
<comment type="caution">
    <text evidence="9">The sequence shown here is derived from an EMBL/GenBank/DDBJ whole genome shotgun (WGS) entry which is preliminary data.</text>
</comment>
<evidence type="ECO:0000256" key="4">
    <source>
        <dbReference type="ARBA" id="ARBA00022722"/>
    </source>
</evidence>
<evidence type="ECO:0000313" key="10">
    <source>
        <dbReference type="Proteomes" id="UP001162156"/>
    </source>
</evidence>
<dbReference type="GO" id="GO:0016787">
    <property type="term" value="F:hydrolase activity"/>
    <property type="evidence" value="ECO:0007669"/>
    <property type="project" value="UniProtKB-KW"/>
</dbReference>
<reference evidence="9" key="1">
    <citation type="journal article" date="2023" name="Insect Mol. Biol.">
        <title>Genome sequencing provides insights into the evolution of gene families encoding plant cell wall-degrading enzymes in longhorned beetles.</title>
        <authorList>
            <person name="Shin N.R."/>
            <person name="Okamura Y."/>
            <person name="Kirsch R."/>
            <person name="Pauchet Y."/>
        </authorList>
    </citation>
    <scope>NUCLEOTIDE SEQUENCE</scope>
    <source>
        <strain evidence="9">RBIC_L_NR</strain>
    </source>
</reference>
<organism evidence="9 10">
    <name type="scientific">Rhamnusium bicolor</name>
    <dbReference type="NCBI Taxonomy" id="1586634"/>
    <lineage>
        <taxon>Eukaryota</taxon>
        <taxon>Metazoa</taxon>
        <taxon>Ecdysozoa</taxon>
        <taxon>Arthropoda</taxon>
        <taxon>Hexapoda</taxon>
        <taxon>Insecta</taxon>
        <taxon>Pterygota</taxon>
        <taxon>Neoptera</taxon>
        <taxon>Endopterygota</taxon>
        <taxon>Coleoptera</taxon>
        <taxon>Polyphaga</taxon>
        <taxon>Cucujiformia</taxon>
        <taxon>Chrysomeloidea</taxon>
        <taxon>Cerambycidae</taxon>
        <taxon>Lepturinae</taxon>
        <taxon>Rhagiini</taxon>
        <taxon>Rhamnusium</taxon>
    </lineage>
</organism>
<name>A0AAV8Z271_9CUCU</name>